<dbReference type="InterPro" id="IPR055414">
    <property type="entry name" value="LRR_R13L4/SHOC2-like"/>
</dbReference>
<dbReference type="Gene3D" id="1.10.8.430">
    <property type="entry name" value="Helical domain of apoptotic protease-activating factors"/>
    <property type="match status" value="1"/>
</dbReference>
<dbReference type="Pfam" id="PF00931">
    <property type="entry name" value="NB-ARC"/>
    <property type="match status" value="1"/>
</dbReference>
<feature type="domain" description="Disease resistance R13L4/SHOC-2-like LRR" evidence="5">
    <location>
        <begin position="577"/>
        <end position="876"/>
    </location>
</feature>
<dbReference type="OrthoDB" id="611536at2759"/>
<sequence length="921" mass="105255">MEVYCKSMAIEASVPLFLNKLKNLLSYEGFVYLSSTVVASAIGELNVISRGGIRGAEEKDMESLWIQLLSMDDFIDTFIIKIELRRQNSFIKIVPPLIRLASLHDEICLKKVISEAFHQAKALNERCATSSHPQPPPLKKLDGAPDGSDFISLYDKEDELVDQLFDSKHRKSETVIAVIGKAGSGKTFLTKTIYNKKNINCVFNYRAWVNVSENFEARDFLEDILTQLRESVDNNSPDDELESRLDSFLKEKHCLIVVDDVRTSNDFDKLSIVLKCIGGLSRLILTTRNPDIARAASPWRNPVRLRSLTDEESWTLFSKKVQKADDDPDLLRLQNEILRKCGGSPQTILMLGGLLSAKDLEEWDSVIEQLSKKASEDMSKKNKPEALSEKDIKDLWSVIDPAAEENIQALSYHDLPNQMKFCLLYLGLFPRGLRIPVRRLFHHWLAEGSVISLPEEQMAPEDLVWKYFELLISRNMIEVETWRFDGRPKTCQMSNTAWDMFNSKALGLRLLHDQNYTTFTYAVSSERRIQQLVEQARIQNFLSSNPHIQNVRSYVSLNARKRDSPNQDIGMFLNKVVNRRGFGLLIVLDLEHVYKPVLHETIGKLLNLKYLGLRWTSLDSLPISVGYLPNLETLDVKHTNIPTIPSSIWMAKNLRHLYLNEIYFDTPIKEPNSGSLTNIRTLWGLFIGPKSLAENCLDKLIGLRKLGLTYTSESVRGAIADWISKLTNLQFLRLRSRDKFGRPSTLELRDMSKNQNLSDLYLLGQLPKAIHELQFPPTLKILTLSVSQLVIDPMPILGTLPSLNILRLLRHSYKGKTMTCSYGGFPVLRVLKLWMLEDLESWILEEGAMPQLGELEIRRCLRLKQLENLQLIENLKEVTLTNMPMEFVAKFKTDMVNATVRPLTRVFAPLLGENVPRQESR</sequence>
<gene>
    <name evidence="6" type="ORF">CMV_006104</name>
</gene>
<dbReference type="InterPro" id="IPR058922">
    <property type="entry name" value="WHD_DRP"/>
</dbReference>
<organism evidence="6 7">
    <name type="scientific">Castanea mollissima</name>
    <name type="common">Chinese chestnut</name>
    <dbReference type="NCBI Taxonomy" id="60419"/>
    <lineage>
        <taxon>Eukaryota</taxon>
        <taxon>Viridiplantae</taxon>
        <taxon>Streptophyta</taxon>
        <taxon>Embryophyta</taxon>
        <taxon>Tracheophyta</taxon>
        <taxon>Spermatophyta</taxon>
        <taxon>Magnoliopsida</taxon>
        <taxon>eudicotyledons</taxon>
        <taxon>Gunneridae</taxon>
        <taxon>Pentapetalae</taxon>
        <taxon>rosids</taxon>
        <taxon>fabids</taxon>
        <taxon>Fagales</taxon>
        <taxon>Fagaceae</taxon>
        <taxon>Castanea</taxon>
    </lineage>
</organism>
<dbReference type="GO" id="GO:0098542">
    <property type="term" value="P:defense response to other organism"/>
    <property type="evidence" value="ECO:0007669"/>
    <property type="project" value="TreeGrafter"/>
</dbReference>
<dbReference type="InterPro" id="IPR002182">
    <property type="entry name" value="NB-ARC"/>
</dbReference>
<dbReference type="InterPro" id="IPR042197">
    <property type="entry name" value="Apaf_helical"/>
</dbReference>
<evidence type="ECO:0000256" key="1">
    <source>
        <dbReference type="ARBA" id="ARBA00022737"/>
    </source>
</evidence>
<dbReference type="Gene3D" id="1.10.10.10">
    <property type="entry name" value="Winged helix-like DNA-binding domain superfamily/Winged helix DNA-binding domain"/>
    <property type="match status" value="1"/>
</dbReference>
<keyword evidence="1" id="KW-0677">Repeat</keyword>
<dbReference type="PANTHER" id="PTHR23155">
    <property type="entry name" value="DISEASE RESISTANCE PROTEIN RP"/>
    <property type="match status" value="1"/>
</dbReference>
<evidence type="ECO:0000313" key="6">
    <source>
        <dbReference type="EMBL" id="KAF3970175.1"/>
    </source>
</evidence>
<keyword evidence="7" id="KW-1185">Reference proteome</keyword>
<dbReference type="PANTHER" id="PTHR23155:SF955">
    <property type="entry name" value="AAA+ ATPASE DOMAIN-CONTAINING PROTEIN"/>
    <property type="match status" value="1"/>
</dbReference>
<dbReference type="Gene3D" id="3.40.50.300">
    <property type="entry name" value="P-loop containing nucleotide triphosphate hydrolases"/>
    <property type="match status" value="1"/>
</dbReference>
<evidence type="ECO:0000259" key="4">
    <source>
        <dbReference type="Pfam" id="PF23559"/>
    </source>
</evidence>
<evidence type="ECO:0008006" key="8">
    <source>
        <dbReference type="Google" id="ProtNLM"/>
    </source>
</evidence>
<evidence type="ECO:0000313" key="7">
    <source>
        <dbReference type="Proteomes" id="UP000737018"/>
    </source>
</evidence>
<dbReference type="InterPro" id="IPR036388">
    <property type="entry name" value="WH-like_DNA-bd_sf"/>
</dbReference>
<dbReference type="AlphaFoldDB" id="A0A8J4RPA7"/>
<evidence type="ECO:0000259" key="3">
    <source>
        <dbReference type="Pfam" id="PF00931"/>
    </source>
</evidence>
<evidence type="ECO:0000259" key="5">
    <source>
        <dbReference type="Pfam" id="PF23598"/>
    </source>
</evidence>
<name>A0A8J4RPA7_9ROSI</name>
<accession>A0A8J4RPA7</accession>
<dbReference type="PRINTS" id="PR00364">
    <property type="entry name" value="DISEASERSIST"/>
</dbReference>
<evidence type="ECO:0000256" key="2">
    <source>
        <dbReference type="ARBA" id="ARBA00022821"/>
    </source>
</evidence>
<dbReference type="Pfam" id="PF23559">
    <property type="entry name" value="WHD_DRP"/>
    <property type="match status" value="1"/>
</dbReference>
<dbReference type="InterPro" id="IPR027417">
    <property type="entry name" value="P-loop_NTPase"/>
</dbReference>
<feature type="domain" description="Disease resistance protein winged helix" evidence="4">
    <location>
        <begin position="428"/>
        <end position="500"/>
    </location>
</feature>
<dbReference type="GO" id="GO:0043531">
    <property type="term" value="F:ADP binding"/>
    <property type="evidence" value="ECO:0007669"/>
    <property type="project" value="InterPro"/>
</dbReference>
<proteinExistence type="predicted"/>
<dbReference type="EMBL" id="JRKL02000563">
    <property type="protein sequence ID" value="KAF3970175.1"/>
    <property type="molecule type" value="Genomic_DNA"/>
</dbReference>
<dbReference type="InterPro" id="IPR044974">
    <property type="entry name" value="Disease_R_plants"/>
</dbReference>
<feature type="domain" description="NB-ARC" evidence="3">
    <location>
        <begin position="158"/>
        <end position="326"/>
    </location>
</feature>
<dbReference type="SUPFAM" id="SSF52058">
    <property type="entry name" value="L domain-like"/>
    <property type="match status" value="1"/>
</dbReference>
<dbReference type="InterPro" id="IPR032675">
    <property type="entry name" value="LRR_dom_sf"/>
</dbReference>
<reference evidence="6" key="1">
    <citation type="submission" date="2020-03" db="EMBL/GenBank/DDBJ databases">
        <title>Castanea mollissima Vanexum genome sequencing.</title>
        <authorList>
            <person name="Staton M."/>
        </authorList>
    </citation>
    <scope>NUCLEOTIDE SEQUENCE</scope>
    <source>
        <tissue evidence="6">Leaf</tissue>
    </source>
</reference>
<dbReference type="Gene3D" id="3.80.10.10">
    <property type="entry name" value="Ribonuclease Inhibitor"/>
    <property type="match status" value="1"/>
</dbReference>
<dbReference type="Pfam" id="PF23598">
    <property type="entry name" value="LRR_14"/>
    <property type="match status" value="1"/>
</dbReference>
<protein>
    <recommendedName>
        <fullName evidence="8">NB-ARC domain-containing protein</fullName>
    </recommendedName>
</protein>
<comment type="caution">
    <text evidence="6">The sequence shown here is derived from an EMBL/GenBank/DDBJ whole genome shotgun (WGS) entry which is preliminary data.</text>
</comment>
<keyword evidence="2" id="KW-0611">Plant defense</keyword>
<dbReference type="SUPFAM" id="SSF52540">
    <property type="entry name" value="P-loop containing nucleoside triphosphate hydrolases"/>
    <property type="match status" value="1"/>
</dbReference>
<dbReference type="Proteomes" id="UP000737018">
    <property type="component" value="Unassembled WGS sequence"/>
</dbReference>